<sequence length="223" mass="25416">MEPDFWHSKWNAEQIGFHLSEVNPLLIKHWSMLDLAQDCQVFVPLCGKSLDLCYLAELGHKVVGCELNQTAVEQFFAENSFAYLMTPANESISELNRFDARDITLYQGDLFSLTSEELSGVDAFYDRAALIAWPEAMRLAYVEKLTELLPPKSVGLLVTLDYPQEALKGPPFAVSNDWVMANMADDFELELLSCEDVLNENPRFINKQVPWLTESVYQLKRRG</sequence>
<evidence type="ECO:0000256" key="3">
    <source>
        <dbReference type="ARBA" id="ARBA00008145"/>
    </source>
</evidence>
<evidence type="ECO:0000256" key="2">
    <source>
        <dbReference type="ARBA" id="ARBA00004496"/>
    </source>
</evidence>
<evidence type="ECO:0000256" key="5">
    <source>
        <dbReference type="ARBA" id="ARBA00022490"/>
    </source>
</evidence>
<evidence type="ECO:0000256" key="9">
    <source>
        <dbReference type="HAMAP-Rule" id="MF_00812"/>
    </source>
</evidence>
<dbReference type="InterPro" id="IPR022474">
    <property type="entry name" value="Thiopur_S-MeTfrase_Se/Te_detox"/>
</dbReference>
<keyword evidence="8 9" id="KW-0949">S-adenosyl-L-methionine</keyword>
<feature type="binding site" evidence="9">
    <location>
        <position position="45"/>
    </location>
    <ligand>
        <name>S-adenosyl-L-methionine</name>
        <dbReference type="ChEBI" id="CHEBI:59789"/>
    </ligand>
</feature>
<dbReference type="PANTHER" id="PTHR10259:SF11">
    <property type="entry name" value="THIOPURINE S-METHYLTRANSFERASE"/>
    <property type="match status" value="1"/>
</dbReference>
<keyword evidence="11" id="KW-1185">Reference proteome</keyword>
<evidence type="ECO:0000256" key="1">
    <source>
        <dbReference type="ARBA" id="ARBA00000903"/>
    </source>
</evidence>
<dbReference type="Proteomes" id="UP001195963">
    <property type="component" value="Unassembled WGS sequence"/>
</dbReference>
<dbReference type="RefSeq" id="WP_220108295.1">
    <property type="nucleotide sequence ID" value="NZ_JAHZST010000002.1"/>
</dbReference>
<proteinExistence type="inferred from homology"/>
<accession>A0ABS7DYU9</accession>
<dbReference type="Pfam" id="PF05724">
    <property type="entry name" value="TPMT"/>
    <property type="match status" value="1"/>
</dbReference>
<comment type="caution">
    <text evidence="10">The sequence shown here is derived from an EMBL/GenBank/DDBJ whole genome shotgun (WGS) entry which is preliminary data.</text>
</comment>
<keyword evidence="6 9" id="KW-0489">Methyltransferase</keyword>
<comment type="subcellular location">
    <subcellularLocation>
        <location evidence="2 9">Cytoplasm</location>
    </subcellularLocation>
</comment>
<dbReference type="EC" id="2.1.1.67" evidence="4 9"/>
<reference evidence="10 11" key="1">
    <citation type="submission" date="2021-07" db="EMBL/GenBank/DDBJ databases">
        <title>Shewanella sp. nov, isolated from SCS.</title>
        <authorList>
            <person name="Cao W.R."/>
        </authorList>
    </citation>
    <scope>NUCLEOTIDE SEQUENCE [LARGE SCALE GENOMIC DNA]</scope>
    <source>
        <strain evidence="10 11">NR704-98</strain>
    </source>
</reference>
<evidence type="ECO:0000256" key="4">
    <source>
        <dbReference type="ARBA" id="ARBA00011905"/>
    </source>
</evidence>
<protein>
    <recommendedName>
        <fullName evidence="4 9">Thiopurine S-methyltransferase</fullName>
        <ecNumber evidence="4 9">2.1.1.67</ecNumber>
    </recommendedName>
    <alternativeName>
        <fullName evidence="9">Thiopurine methyltransferase</fullName>
    </alternativeName>
</protein>
<dbReference type="PIRSF" id="PIRSF023956">
    <property type="entry name" value="Thiopurine_S-methyltransferase"/>
    <property type="match status" value="1"/>
</dbReference>
<dbReference type="HAMAP" id="MF_00812">
    <property type="entry name" value="Thiopur_methtran"/>
    <property type="match status" value="1"/>
</dbReference>
<gene>
    <name evidence="9" type="primary">tpm</name>
    <name evidence="10" type="ORF">K0625_02900</name>
</gene>
<organism evidence="10 11">
    <name type="scientific">Shewanella nanhaiensis</name>
    <dbReference type="NCBI Taxonomy" id="2864872"/>
    <lineage>
        <taxon>Bacteria</taxon>
        <taxon>Pseudomonadati</taxon>
        <taxon>Pseudomonadota</taxon>
        <taxon>Gammaproteobacteria</taxon>
        <taxon>Alteromonadales</taxon>
        <taxon>Shewanellaceae</taxon>
        <taxon>Shewanella</taxon>
    </lineage>
</organism>
<name>A0ABS7DYU9_9GAMM</name>
<dbReference type="InterPro" id="IPR008854">
    <property type="entry name" value="TPMT"/>
</dbReference>
<feature type="binding site" evidence="9">
    <location>
        <position position="66"/>
    </location>
    <ligand>
        <name>S-adenosyl-L-methionine</name>
        <dbReference type="ChEBI" id="CHEBI:59789"/>
    </ligand>
</feature>
<evidence type="ECO:0000313" key="11">
    <source>
        <dbReference type="Proteomes" id="UP001195963"/>
    </source>
</evidence>
<dbReference type="GO" id="GO:0008119">
    <property type="term" value="F:thiopurine S-methyltransferase activity"/>
    <property type="evidence" value="ECO:0007669"/>
    <property type="project" value="UniProtKB-EC"/>
</dbReference>
<dbReference type="GO" id="GO:0032259">
    <property type="term" value="P:methylation"/>
    <property type="evidence" value="ECO:0007669"/>
    <property type="project" value="UniProtKB-KW"/>
</dbReference>
<keyword evidence="7 9" id="KW-0808">Transferase</keyword>
<dbReference type="PANTHER" id="PTHR10259">
    <property type="entry name" value="THIOPURINE S-METHYLTRANSFERASE"/>
    <property type="match status" value="1"/>
</dbReference>
<evidence type="ECO:0000256" key="6">
    <source>
        <dbReference type="ARBA" id="ARBA00022603"/>
    </source>
</evidence>
<comment type="catalytic activity">
    <reaction evidence="1 9">
        <text>S-adenosyl-L-methionine + a thiopurine = S-adenosyl-L-homocysteine + a thiopurine S-methylether.</text>
        <dbReference type="EC" id="2.1.1.67"/>
    </reaction>
</comment>
<dbReference type="NCBIfam" id="TIGR03840">
    <property type="entry name" value="TMPT_Se_Te"/>
    <property type="match status" value="1"/>
</dbReference>
<dbReference type="InterPro" id="IPR029063">
    <property type="entry name" value="SAM-dependent_MTases_sf"/>
</dbReference>
<keyword evidence="5 9" id="KW-0963">Cytoplasm</keyword>
<dbReference type="EMBL" id="JAHZST010000002">
    <property type="protein sequence ID" value="MBW8182604.1"/>
    <property type="molecule type" value="Genomic_DNA"/>
</dbReference>
<dbReference type="Gene3D" id="3.40.50.150">
    <property type="entry name" value="Vaccinia Virus protein VP39"/>
    <property type="match status" value="1"/>
</dbReference>
<comment type="similarity">
    <text evidence="3 9">Belongs to the class I-like SAM-binding methyltransferase superfamily. TPMT family.</text>
</comment>
<feature type="binding site" evidence="9">
    <location>
        <position position="127"/>
    </location>
    <ligand>
        <name>S-adenosyl-L-methionine</name>
        <dbReference type="ChEBI" id="CHEBI:59789"/>
    </ligand>
</feature>
<evidence type="ECO:0000256" key="7">
    <source>
        <dbReference type="ARBA" id="ARBA00022679"/>
    </source>
</evidence>
<evidence type="ECO:0000313" key="10">
    <source>
        <dbReference type="EMBL" id="MBW8182604.1"/>
    </source>
</evidence>
<feature type="binding site" evidence="9">
    <location>
        <position position="10"/>
    </location>
    <ligand>
        <name>S-adenosyl-L-methionine</name>
        <dbReference type="ChEBI" id="CHEBI:59789"/>
    </ligand>
</feature>
<evidence type="ECO:0000256" key="8">
    <source>
        <dbReference type="ARBA" id="ARBA00022691"/>
    </source>
</evidence>
<dbReference type="InterPro" id="IPR025835">
    <property type="entry name" value="Thiopurine_S-MeTrfase"/>
</dbReference>
<dbReference type="PROSITE" id="PS51585">
    <property type="entry name" value="SAM_MT_TPMT"/>
    <property type="match status" value="1"/>
</dbReference>
<dbReference type="SUPFAM" id="SSF53335">
    <property type="entry name" value="S-adenosyl-L-methionine-dependent methyltransferases"/>
    <property type="match status" value="1"/>
</dbReference>
<dbReference type="NCBIfam" id="NF009732">
    <property type="entry name" value="PRK13255.1"/>
    <property type="match status" value="1"/>
</dbReference>